<protein>
    <submittedName>
        <fullName evidence="1">Putative secreted protein</fullName>
    </submittedName>
</protein>
<organism evidence="1">
    <name type="scientific">Ixodes ricinus</name>
    <name type="common">Common tick</name>
    <name type="synonym">Acarus ricinus</name>
    <dbReference type="NCBI Taxonomy" id="34613"/>
    <lineage>
        <taxon>Eukaryota</taxon>
        <taxon>Metazoa</taxon>
        <taxon>Ecdysozoa</taxon>
        <taxon>Arthropoda</taxon>
        <taxon>Chelicerata</taxon>
        <taxon>Arachnida</taxon>
        <taxon>Acari</taxon>
        <taxon>Parasitiformes</taxon>
        <taxon>Ixodida</taxon>
        <taxon>Ixodoidea</taxon>
        <taxon>Ixodidae</taxon>
        <taxon>Ixodinae</taxon>
        <taxon>Ixodes</taxon>
    </lineage>
</organism>
<sequence length="97" mass="11048">MMLWCPMSEIMPSLMYTLALPVTSALMLPRSPTCLRCKTRGEQLSYTRAVRLLYIFYFWFKASKANGRLFQVSEQHNGAPSGSNVVFGVAYRTCAQR</sequence>
<accession>A0A6B0U508</accession>
<name>A0A6B0U508_IXORI</name>
<reference evidence="1" key="1">
    <citation type="submission" date="2019-12" db="EMBL/GenBank/DDBJ databases">
        <title>An insight into the sialome of adult female Ixodes ricinus ticks feeding for 6 days.</title>
        <authorList>
            <person name="Perner J."/>
            <person name="Ribeiro J.M.C."/>
        </authorList>
    </citation>
    <scope>NUCLEOTIDE SEQUENCE</scope>
    <source>
        <strain evidence="1">Semi-engorged</strain>
        <tissue evidence="1">Salivary glands</tissue>
    </source>
</reference>
<dbReference type="EMBL" id="GIFC01005539">
    <property type="protein sequence ID" value="MXU87622.1"/>
    <property type="molecule type" value="Transcribed_RNA"/>
</dbReference>
<dbReference type="AlphaFoldDB" id="A0A6B0U508"/>
<proteinExistence type="predicted"/>
<evidence type="ECO:0000313" key="1">
    <source>
        <dbReference type="EMBL" id="MXU87622.1"/>
    </source>
</evidence>